<dbReference type="Proteomes" id="UP000006322">
    <property type="component" value="Unassembled WGS sequence"/>
</dbReference>
<keyword evidence="4" id="KW-0819">tRNA processing</keyword>
<dbReference type="SMART" id="SM01144">
    <property type="entry name" value="DTW"/>
    <property type="match status" value="1"/>
</dbReference>
<dbReference type="GO" id="GO:0016432">
    <property type="term" value="F:tRNA-uridine aminocarboxypropyltransferase activity"/>
    <property type="evidence" value="ECO:0007669"/>
    <property type="project" value="UniProtKB-EC"/>
</dbReference>
<dbReference type="PANTHER" id="PTHR21392:SF0">
    <property type="entry name" value="TRNA-URIDINE AMINOCARBOXYPROPYLTRANSFERASE 2"/>
    <property type="match status" value="1"/>
</dbReference>
<evidence type="ECO:0000256" key="5">
    <source>
        <dbReference type="ARBA" id="ARBA00034489"/>
    </source>
</evidence>
<keyword evidence="3" id="KW-0949">S-adenosyl-L-methionine</keyword>
<dbReference type="GO" id="GO:0008033">
    <property type="term" value="P:tRNA processing"/>
    <property type="evidence" value="ECO:0007669"/>
    <property type="project" value="UniProtKB-KW"/>
</dbReference>
<dbReference type="InterPro" id="IPR005636">
    <property type="entry name" value="DTW"/>
</dbReference>
<accession>K6Z4M5</accession>
<dbReference type="EMBL" id="BAER01000014">
    <property type="protein sequence ID" value="GAC31176.1"/>
    <property type="molecule type" value="Genomic_DNA"/>
</dbReference>
<dbReference type="PANTHER" id="PTHR21392">
    <property type="entry name" value="TRNA-URIDINE AMINOCARBOXYPROPYLTRANSFERASE 2"/>
    <property type="match status" value="1"/>
</dbReference>
<name>K6Z4M5_9ALTE</name>
<dbReference type="Pfam" id="PF03942">
    <property type="entry name" value="DTW"/>
    <property type="match status" value="1"/>
</dbReference>
<evidence type="ECO:0000256" key="2">
    <source>
        <dbReference type="ARBA" id="ARBA00022679"/>
    </source>
</evidence>
<dbReference type="AlphaFoldDB" id="K6Z4M5"/>
<feature type="domain" description="DTW" evidence="6">
    <location>
        <begin position="1"/>
        <end position="187"/>
    </location>
</feature>
<comment type="caution">
    <text evidence="7">The sequence shown here is derived from an EMBL/GenBank/DDBJ whole genome shotgun (WGS) entry which is preliminary data.</text>
</comment>
<dbReference type="EC" id="2.5.1.25" evidence="1"/>
<evidence type="ECO:0000259" key="6">
    <source>
        <dbReference type="SMART" id="SM01144"/>
    </source>
</evidence>
<organism evidence="7 8">
    <name type="scientific">Paraglaciecola polaris LMG 21857</name>
    <dbReference type="NCBI Taxonomy" id="1129793"/>
    <lineage>
        <taxon>Bacteria</taxon>
        <taxon>Pseudomonadati</taxon>
        <taxon>Pseudomonadota</taxon>
        <taxon>Gammaproteobacteria</taxon>
        <taxon>Alteromonadales</taxon>
        <taxon>Alteromonadaceae</taxon>
        <taxon>Paraglaciecola</taxon>
    </lineage>
</organism>
<evidence type="ECO:0000313" key="7">
    <source>
        <dbReference type="EMBL" id="GAC31176.1"/>
    </source>
</evidence>
<evidence type="ECO:0000256" key="4">
    <source>
        <dbReference type="ARBA" id="ARBA00022694"/>
    </source>
</evidence>
<comment type="similarity">
    <text evidence="5">Belongs to the TDD superfamily. DTWD2 family.</text>
</comment>
<reference evidence="8" key="1">
    <citation type="journal article" date="2014" name="Environ. Microbiol.">
        <title>Comparative genomics of the marine bacterial genus Glaciecola reveals the high degree of genomic diversity and genomic characteristic for cold adaptation.</title>
        <authorList>
            <person name="Qin Q.L."/>
            <person name="Xie B.B."/>
            <person name="Yu Y."/>
            <person name="Shu Y.L."/>
            <person name="Rong J.C."/>
            <person name="Zhang Y.J."/>
            <person name="Zhao D.L."/>
            <person name="Chen X.L."/>
            <person name="Zhang X.Y."/>
            <person name="Chen B."/>
            <person name="Zhou B.C."/>
            <person name="Zhang Y.Z."/>
        </authorList>
    </citation>
    <scope>NUCLEOTIDE SEQUENCE [LARGE SCALE GENOMIC DNA]</scope>
    <source>
        <strain evidence="8">LMG 21857</strain>
    </source>
</reference>
<keyword evidence="8" id="KW-1185">Reference proteome</keyword>
<evidence type="ECO:0000256" key="3">
    <source>
        <dbReference type="ARBA" id="ARBA00022691"/>
    </source>
</evidence>
<dbReference type="STRING" id="1129793.GPLA_0257"/>
<evidence type="ECO:0000256" key="1">
    <source>
        <dbReference type="ARBA" id="ARBA00012386"/>
    </source>
</evidence>
<protein>
    <recommendedName>
        <fullName evidence="1">tRNA-uridine aminocarboxypropyltransferase</fullName>
        <ecNumber evidence="1">2.5.1.25</ecNumber>
    </recommendedName>
</protein>
<proteinExistence type="inferred from homology"/>
<sequence length="190" mass="21595">MCLNCHYPQSVCICDALCTVTSTQKVIILQHPSEVKHAKSSVKLIRLCVPNSEIWIGETPGDFAQLIINLKTQRNQVCVMYPNQNSVPLESINEKQNSNITSIILLDATWRKAYKIWQLNPWLQHLPSWHFAIPPQSEYKIRKTSVSSGLSTLEALAHTLYLTQGLDKAPLLTTFTRMQQRVFAQHLSNP</sequence>
<keyword evidence="2" id="KW-0808">Transferase</keyword>
<gene>
    <name evidence="7" type="ORF">GPLA_0257</name>
</gene>
<dbReference type="InterPro" id="IPR039262">
    <property type="entry name" value="DTWD2/TAPT"/>
</dbReference>
<evidence type="ECO:0000313" key="8">
    <source>
        <dbReference type="Proteomes" id="UP000006322"/>
    </source>
</evidence>